<gene>
    <name evidence="4" type="ORF">CDAR_44971</name>
</gene>
<dbReference type="AlphaFoldDB" id="A0AAV4WQ31"/>
<protein>
    <submittedName>
        <fullName evidence="4">Cub domain low-density lipoprotein receptor domain class a</fullName>
    </submittedName>
</protein>
<feature type="domain" description="CUB" evidence="3">
    <location>
        <begin position="76"/>
        <end position="252"/>
    </location>
</feature>
<dbReference type="InterPro" id="IPR002172">
    <property type="entry name" value="LDrepeatLR_classA_rpt"/>
</dbReference>
<name>A0AAV4WQ31_9ARAC</name>
<dbReference type="EMBL" id="BPLQ01014999">
    <property type="protein sequence ID" value="GIY85030.1"/>
    <property type="molecule type" value="Genomic_DNA"/>
</dbReference>
<evidence type="ECO:0000313" key="5">
    <source>
        <dbReference type="Proteomes" id="UP001054837"/>
    </source>
</evidence>
<evidence type="ECO:0000256" key="2">
    <source>
        <dbReference type="PROSITE-ProRule" id="PRU00059"/>
    </source>
</evidence>
<dbReference type="InterPro" id="IPR035914">
    <property type="entry name" value="Sperma_CUB_dom_sf"/>
</dbReference>
<dbReference type="InterPro" id="IPR000859">
    <property type="entry name" value="CUB_dom"/>
</dbReference>
<dbReference type="SUPFAM" id="SSF49854">
    <property type="entry name" value="Spermadhesin, CUB domain"/>
    <property type="match status" value="2"/>
</dbReference>
<dbReference type="PANTHER" id="PTHR47537:SF2">
    <property type="entry name" value="CUBILIN"/>
    <property type="match status" value="1"/>
</dbReference>
<keyword evidence="4" id="KW-0675">Receptor</keyword>
<comment type="caution">
    <text evidence="4">The sequence shown here is derived from an EMBL/GenBank/DDBJ whole genome shotgun (WGS) entry which is preliminary data.</text>
</comment>
<dbReference type="PROSITE" id="PS01180">
    <property type="entry name" value="CUB"/>
    <property type="match status" value="2"/>
</dbReference>
<keyword evidence="5" id="KW-1185">Reference proteome</keyword>
<proteinExistence type="predicted"/>
<dbReference type="PANTHER" id="PTHR47537">
    <property type="entry name" value="CUBILIN"/>
    <property type="match status" value="1"/>
</dbReference>
<keyword evidence="4" id="KW-0449">Lipoprotein</keyword>
<dbReference type="Pfam" id="PF00431">
    <property type="entry name" value="CUB"/>
    <property type="match status" value="3"/>
</dbReference>
<evidence type="ECO:0000313" key="4">
    <source>
        <dbReference type="EMBL" id="GIY85030.1"/>
    </source>
</evidence>
<accession>A0AAV4WQ31</accession>
<feature type="domain" description="CUB" evidence="3">
    <location>
        <begin position="269"/>
        <end position="397"/>
    </location>
</feature>
<dbReference type="InterPro" id="IPR053207">
    <property type="entry name" value="Non-NMDA_GluR_Accessory"/>
</dbReference>
<reference evidence="4 5" key="1">
    <citation type="submission" date="2021-06" db="EMBL/GenBank/DDBJ databases">
        <title>Caerostris darwini draft genome.</title>
        <authorList>
            <person name="Kono N."/>
            <person name="Arakawa K."/>
        </authorList>
    </citation>
    <scope>NUCLEOTIDE SEQUENCE [LARGE SCALE GENOMIC DNA]</scope>
</reference>
<dbReference type="SMART" id="SM00042">
    <property type="entry name" value="CUB"/>
    <property type="match status" value="2"/>
</dbReference>
<dbReference type="CDD" id="cd00112">
    <property type="entry name" value="LDLa"/>
    <property type="match status" value="1"/>
</dbReference>
<dbReference type="GO" id="GO:0005886">
    <property type="term" value="C:plasma membrane"/>
    <property type="evidence" value="ECO:0007669"/>
    <property type="project" value="TreeGrafter"/>
</dbReference>
<evidence type="ECO:0000256" key="1">
    <source>
        <dbReference type="ARBA" id="ARBA00023157"/>
    </source>
</evidence>
<organism evidence="4 5">
    <name type="scientific">Caerostris darwini</name>
    <dbReference type="NCBI Taxonomy" id="1538125"/>
    <lineage>
        <taxon>Eukaryota</taxon>
        <taxon>Metazoa</taxon>
        <taxon>Ecdysozoa</taxon>
        <taxon>Arthropoda</taxon>
        <taxon>Chelicerata</taxon>
        <taxon>Arachnida</taxon>
        <taxon>Araneae</taxon>
        <taxon>Araneomorphae</taxon>
        <taxon>Entelegynae</taxon>
        <taxon>Araneoidea</taxon>
        <taxon>Araneidae</taxon>
        <taxon>Caerostris</taxon>
    </lineage>
</organism>
<dbReference type="Proteomes" id="UP001054837">
    <property type="component" value="Unassembled WGS sequence"/>
</dbReference>
<keyword evidence="1" id="KW-1015">Disulfide bond</keyword>
<comment type="caution">
    <text evidence="2">Lacks conserved residue(s) required for the propagation of feature annotation.</text>
</comment>
<dbReference type="CDD" id="cd00041">
    <property type="entry name" value="CUB"/>
    <property type="match status" value="2"/>
</dbReference>
<sequence>MNQDRNGLVDSGLDFAANEDELVVDTRRSRVSVLDGMSVLTGTVVVEVGETLPQKPSAKYLSGLIACVLKILDTMCLYDFNSTKSKVGNFTSPKYPKNYSENTFCRYNFKGNPFETLSLKFKTFDLEEPYTKGVEWDNCGNFLTLPWFSLDTSPYIFVPEENLYFFTIIPNQPHNIQNSWKGIVTVEVERQCLKDYVDISTISAAEVKEFVGRYCGNKIDSPLESMHPQAEIVFKSNYILQGQGFSGEYEFRDEEYVPPPNSTPLVKGCGGTEKGNSGVIYSPGYPTHFPKDTECVWLIRAKPNQRIYIRILELQLYGSIANCNDVELSIYDGYSSFIYNPQIMKKYCGDLKYYKNIEEQTIISRRNRLLVRFKTRVSSTMRKRTEITGFKLMWSAVTLEHESSCTQFLCKSSKYCSPDNISACDSAPRFCIANSLVCDGMPNCSDEDYSDEQGLYLETPYCLNEGGLKTSFKTNCRGRVQPQRQAGLYISQKNPNSLNQLEIKL</sequence>
<evidence type="ECO:0000259" key="3">
    <source>
        <dbReference type="PROSITE" id="PS01180"/>
    </source>
</evidence>
<dbReference type="Gene3D" id="2.60.120.290">
    <property type="entry name" value="Spermadhesin, CUB domain"/>
    <property type="match status" value="2"/>
</dbReference>